<organism evidence="1 2">
    <name type="scientific">Bodo saltans</name>
    <name type="common">Flagellated protozoan</name>
    <dbReference type="NCBI Taxonomy" id="75058"/>
    <lineage>
        <taxon>Eukaryota</taxon>
        <taxon>Discoba</taxon>
        <taxon>Euglenozoa</taxon>
        <taxon>Kinetoplastea</taxon>
        <taxon>Metakinetoplastina</taxon>
        <taxon>Eubodonida</taxon>
        <taxon>Bodonidae</taxon>
        <taxon>Bodo</taxon>
    </lineage>
</organism>
<dbReference type="SUPFAM" id="SSF54695">
    <property type="entry name" value="POZ domain"/>
    <property type="match status" value="1"/>
</dbReference>
<evidence type="ECO:0000313" key="1">
    <source>
        <dbReference type="EMBL" id="CUG89782.1"/>
    </source>
</evidence>
<proteinExistence type="predicted"/>
<sequence>MFHRADILTIGNTQLWRSEIVVVGGQEFHTSQETLTCVEGSRLATLMSSPYPLLDPDRDIHVLPRSLCRTARAFAIVLEYLRGPPIWPFIANDVVYNEVHDACEALGLPLPPRPYPAHKLRPRYEHTNVLIPHIPTWVENIKGRSEILSHSSPATFLNSCAMISSLTAKGFLVRKEVHVDAVSSTRVAMKLSGDDILRASLGDAIFDGLSDGHKDHYRKKLRRTCTAVVLERRKPHLQLLDSLSTMSAWAAVLTES</sequence>
<evidence type="ECO:0008006" key="3">
    <source>
        <dbReference type="Google" id="ProtNLM"/>
    </source>
</evidence>
<dbReference type="InterPro" id="IPR011333">
    <property type="entry name" value="SKP1/BTB/POZ_sf"/>
</dbReference>
<reference evidence="2" key="1">
    <citation type="submission" date="2015-09" db="EMBL/GenBank/DDBJ databases">
        <authorList>
            <consortium name="Pathogen Informatics"/>
        </authorList>
    </citation>
    <scope>NUCLEOTIDE SEQUENCE [LARGE SCALE GENOMIC DNA]</scope>
    <source>
        <strain evidence="2">Lake Konstanz</strain>
    </source>
</reference>
<dbReference type="AlphaFoldDB" id="A0A0S4JI98"/>
<accession>A0A0S4JI98</accession>
<dbReference type="VEuPathDB" id="TriTrypDB:BSAL_23385"/>
<gene>
    <name evidence="1" type="ORF">BSAL_23385</name>
</gene>
<name>A0A0S4JI98_BODSA</name>
<dbReference type="Proteomes" id="UP000051952">
    <property type="component" value="Unassembled WGS sequence"/>
</dbReference>
<evidence type="ECO:0000313" key="2">
    <source>
        <dbReference type="Proteomes" id="UP000051952"/>
    </source>
</evidence>
<keyword evidence="2" id="KW-1185">Reference proteome</keyword>
<protein>
    <recommendedName>
        <fullName evidence="3">BTB domain-containing protein</fullName>
    </recommendedName>
</protein>
<dbReference type="EMBL" id="CYKH01001770">
    <property type="protein sequence ID" value="CUG89782.1"/>
    <property type="molecule type" value="Genomic_DNA"/>
</dbReference>
<dbReference type="Gene3D" id="3.30.710.10">
    <property type="entry name" value="Potassium Channel Kv1.1, Chain A"/>
    <property type="match status" value="1"/>
</dbReference>